<organism evidence="1 2">
    <name type="scientific">Rhynchophorus ferrugineus</name>
    <name type="common">Red palm weevil</name>
    <name type="synonym">Curculio ferrugineus</name>
    <dbReference type="NCBI Taxonomy" id="354439"/>
    <lineage>
        <taxon>Eukaryota</taxon>
        <taxon>Metazoa</taxon>
        <taxon>Ecdysozoa</taxon>
        <taxon>Arthropoda</taxon>
        <taxon>Hexapoda</taxon>
        <taxon>Insecta</taxon>
        <taxon>Pterygota</taxon>
        <taxon>Neoptera</taxon>
        <taxon>Endopterygota</taxon>
        <taxon>Coleoptera</taxon>
        <taxon>Polyphaga</taxon>
        <taxon>Cucujiformia</taxon>
        <taxon>Curculionidae</taxon>
        <taxon>Dryophthorinae</taxon>
        <taxon>Rhynchophorus</taxon>
    </lineage>
</organism>
<sequence>MFINLYGKENIWSRIEATPTNGKTKGIYHQSGQNDLCGNKGVIRPEKLRQSAENFLRSVRWREKGERENNERVLMIDNGEGRQSCIK</sequence>
<gene>
    <name evidence="1" type="ORF">GWI33_010248</name>
</gene>
<dbReference type="Proteomes" id="UP000625711">
    <property type="component" value="Unassembled WGS sequence"/>
</dbReference>
<evidence type="ECO:0000313" key="1">
    <source>
        <dbReference type="EMBL" id="KAF7285670.1"/>
    </source>
</evidence>
<reference evidence="1" key="1">
    <citation type="submission" date="2020-08" db="EMBL/GenBank/DDBJ databases">
        <title>Genome sequencing and assembly of the red palm weevil Rhynchophorus ferrugineus.</title>
        <authorList>
            <person name="Dias G.B."/>
            <person name="Bergman C.M."/>
            <person name="Manee M."/>
        </authorList>
    </citation>
    <scope>NUCLEOTIDE SEQUENCE</scope>
    <source>
        <strain evidence="1">AA-2017</strain>
        <tissue evidence="1">Whole larva</tissue>
    </source>
</reference>
<name>A0A834IXE8_RHYFE</name>
<keyword evidence="2" id="KW-1185">Reference proteome</keyword>
<evidence type="ECO:0000313" key="2">
    <source>
        <dbReference type="Proteomes" id="UP000625711"/>
    </source>
</evidence>
<dbReference type="EMBL" id="JAACXV010000048">
    <property type="protein sequence ID" value="KAF7285670.1"/>
    <property type="molecule type" value="Genomic_DNA"/>
</dbReference>
<accession>A0A834IXE8</accession>
<protein>
    <submittedName>
        <fullName evidence="1">Uncharacterized protein</fullName>
    </submittedName>
</protein>
<comment type="caution">
    <text evidence="1">The sequence shown here is derived from an EMBL/GenBank/DDBJ whole genome shotgun (WGS) entry which is preliminary data.</text>
</comment>
<dbReference type="AlphaFoldDB" id="A0A834IXE8"/>
<proteinExistence type="predicted"/>